<evidence type="ECO:0000313" key="2">
    <source>
        <dbReference type="Proteomes" id="UP000248410"/>
    </source>
</evidence>
<dbReference type="KEGG" id="asul:DFR86_04620"/>
<dbReference type="GeneID" id="36837227"/>
<evidence type="ECO:0008006" key="3">
    <source>
        <dbReference type="Google" id="ProtNLM"/>
    </source>
</evidence>
<dbReference type="RefSeq" id="WP_110379801.1">
    <property type="nucleotide sequence ID" value="NZ_CP029288.2"/>
</dbReference>
<gene>
    <name evidence="1" type="ORF">DFR86_04620</name>
</gene>
<dbReference type="AlphaFoldDB" id="A0A2U9ILL8"/>
<keyword evidence="2" id="KW-1185">Reference proteome</keyword>
<dbReference type="EMBL" id="CP029288">
    <property type="protein sequence ID" value="AWR96911.1"/>
    <property type="molecule type" value="Genomic_DNA"/>
</dbReference>
<evidence type="ECO:0000313" key="1">
    <source>
        <dbReference type="EMBL" id="AWR96911.1"/>
    </source>
</evidence>
<accession>A0A2U9ILL8</accession>
<reference evidence="1 2" key="1">
    <citation type="submission" date="2018-05" db="EMBL/GenBank/DDBJ databases">
        <title>Complete Genome Sequences of Extremely Thermoacidophilic, Metal-Mobilizing Type-Strain Members of the Archaeal Family Sulfolobaceae: Acidianus brierleyi DSM-1651T, Acidianus sulfidivorans DSM-18786T, Metallosphaera hakonensis DSM-7519T, and Metallosphaera prunae DSM-10039T.</title>
        <authorList>
            <person name="Counts J.A."/>
            <person name="Kelly R.M."/>
        </authorList>
    </citation>
    <scope>NUCLEOTIDE SEQUENCE [LARGE SCALE GENOMIC DNA]</scope>
    <source>
        <strain evidence="1 2">JP7</strain>
    </source>
</reference>
<proteinExistence type="predicted"/>
<dbReference type="OrthoDB" id="27955at2157"/>
<protein>
    <recommendedName>
        <fullName evidence="3">ArnR1-like winged helix-turn-helix domain-containing protein</fullName>
    </recommendedName>
</protein>
<sequence length="95" mass="10812">MFGKIMRIGGIQIMDNLKNGPVKISQLKSAVQLYGSAFDFVLSDLMMSGLVRKFEKDGEDYVELTELGKNAIMYGQYYGYHGLHHGYRKSHQGCW</sequence>
<dbReference type="Proteomes" id="UP000248410">
    <property type="component" value="Chromosome"/>
</dbReference>
<name>A0A2U9ILL8_9CREN</name>
<organism evidence="1 2">
    <name type="scientific">Acidianus sulfidivorans JP7</name>
    <dbReference type="NCBI Taxonomy" id="619593"/>
    <lineage>
        <taxon>Archaea</taxon>
        <taxon>Thermoproteota</taxon>
        <taxon>Thermoprotei</taxon>
        <taxon>Sulfolobales</taxon>
        <taxon>Sulfolobaceae</taxon>
        <taxon>Acidianus</taxon>
    </lineage>
</organism>